<dbReference type="AlphaFoldDB" id="A0AAN8X7A1"/>
<reference evidence="1 2" key="1">
    <citation type="submission" date="2023-11" db="EMBL/GenBank/DDBJ databases">
        <title>Halocaridina rubra genome assembly.</title>
        <authorList>
            <person name="Smith C."/>
        </authorList>
    </citation>
    <scope>NUCLEOTIDE SEQUENCE [LARGE SCALE GENOMIC DNA]</scope>
    <source>
        <strain evidence="1">EP-1</strain>
        <tissue evidence="1">Whole</tissue>
    </source>
</reference>
<proteinExistence type="predicted"/>
<gene>
    <name evidence="1" type="ORF">SK128_006656</name>
</gene>
<protein>
    <submittedName>
        <fullName evidence="1">Uncharacterized protein</fullName>
    </submittedName>
</protein>
<keyword evidence="2" id="KW-1185">Reference proteome</keyword>
<comment type="caution">
    <text evidence="1">The sequence shown here is derived from an EMBL/GenBank/DDBJ whole genome shotgun (WGS) entry which is preliminary data.</text>
</comment>
<sequence>MDIKDPQTGFIGVNTLRCVLTSPLQKAVTLAMQFNIQRTFDSITLDMMSSYQNAENKAFNLTSETRLDSLGSRFNNQLTTTFVYMPPGGNRTNFALELRHQTVTGLEELFALMNIESPSLLKPLKVQFKLNKELHFCNAVWLLELDTPARGFNLEIDLTPERGIKLFDISIDLAAINTFLKRISKVLKTESQVLNLNEDMPRKMIYHISYNHSTIGHPIFMVDLPSRTLVYKGEISHGSHKHKLFLNKEKNDENYEVSFQKIYQWGPLKNGLVYQGSLRHPRMNKNLQAYVGFYEHRDIIMGKLELDIFPNADHKITGVISSLQTSEDSLKMEMQFLGKILRTMPKLVVNIALTPSTRAFDLSFYVQETHRPFLFMSAKHDHVSDESEAISVSLSPDEQLVLQVGRAVGTNGKQKCEGLKFIGDLHSHAMGNYNISALTCLPGGIQVRAQNIVNEWTHILHLGMLGIHSAEMGIKVKHPVKLEEKPIMLMKALLESPRRVSLDLRYKSKELRDFQMAASVKWRRISQDLKLWLIVISSEIFTQDSESLEALIRLDLLWQDFKEEISQIFQDVLEDIVLLKNEMRSTVFNNKFAEGLLKNYIGIRDHMTQMLHHFSVVLAKTVGTFSLEFDDILSVIRN</sequence>
<dbReference type="EMBL" id="JAXCGZ010013219">
    <property type="protein sequence ID" value="KAK7073324.1"/>
    <property type="molecule type" value="Genomic_DNA"/>
</dbReference>
<organism evidence="1 2">
    <name type="scientific">Halocaridina rubra</name>
    <name type="common">Hawaiian red shrimp</name>
    <dbReference type="NCBI Taxonomy" id="373956"/>
    <lineage>
        <taxon>Eukaryota</taxon>
        <taxon>Metazoa</taxon>
        <taxon>Ecdysozoa</taxon>
        <taxon>Arthropoda</taxon>
        <taxon>Crustacea</taxon>
        <taxon>Multicrustacea</taxon>
        <taxon>Malacostraca</taxon>
        <taxon>Eumalacostraca</taxon>
        <taxon>Eucarida</taxon>
        <taxon>Decapoda</taxon>
        <taxon>Pleocyemata</taxon>
        <taxon>Caridea</taxon>
        <taxon>Atyoidea</taxon>
        <taxon>Atyidae</taxon>
        <taxon>Halocaridina</taxon>
    </lineage>
</organism>
<evidence type="ECO:0000313" key="2">
    <source>
        <dbReference type="Proteomes" id="UP001381693"/>
    </source>
</evidence>
<name>A0AAN8X7A1_HALRR</name>
<dbReference type="Proteomes" id="UP001381693">
    <property type="component" value="Unassembled WGS sequence"/>
</dbReference>
<evidence type="ECO:0000313" key="1">
    <source>
        <dbReference type="EMBL" id="KAK7073324.1"/>
    </source>
</evidence>
<feature type="non-terminal residue" evidence="1">
    <location>
        <position position="638"/>
    </location>
</feature>
<accession>A0AAN8X7A1</accession>